<evidence type="ECO:0000313" key="4">
    <source>
        <dbReference type="Proteomes" id="UP000184550"/>
    </source>
</evidence>
<dbReference type="OrthoDB" id="440232at2"/>
<keyword evidence="4" id="KW-1185">Reference proteome</keyword>
<keyword evidence="1" id="KW-0175">Coiled coil</keyword>
<dbReference type="GO" id="GO:0016757">
    <property type="term" value="F:glycosyltransferase activity"/>
    <property type="evidence" value="ECO:0007669"/>
    <property type="project" value="InterPro"/>
</dbReference>
<organism evidence="3 4">
    <name type="scientific">Planktothrix serta PCC 8927</name>
    <dbReference type="NCBI Taxonomy" id="671068"/>
    <lineage>
        <taxon>Bacteria</taxon>
        <taxon>Bacillati</taxon>
        <taxon>Cyanobacteriota</taxon>
        <taxon>Cyanophyceae</taxon>
        <taxon>Oscillatoriophycideae</taxon>
        <taxon>Oscillatoriales</taxon>
        <taxon>Microcoleaceae</taxon>
        <taxon>Planktothrix</taxon>
    </lineage>
</organism>
<gene>
    <name evidence="3" type="ORF">PL8927_760037</name>
</gene>
<dbReference type="PANTHER" id="PTHR46656:SF3">
    <property type="entry name" value="PUTATIVE-RELATED"/>
    <property type="match status" value="1"/>
</dbReference>
<dbReference type="Proteomes" id="UP000184550">
    <property type="component" value="Unassembled WGS sequence"/>
</dbReference>
<keyword evidence="3" id="KW-0808">Transferase</keyword>
<accession>A0A7Z9BU36</accession>
<evidence type="ECO:0000256" key="1">
    <source>
        <dbReference type="SAM" id="Coils"/>
    </source>
</evidence>
<dbReference type="AlphaFoldDB" id="A0A7Z9BU36"/>
<dbReference type="Pfam" id="PF00534">
    <property type="entry name" value="Glycos_transf_1"/>
    <property type="match status" value="1"/>
</dbReference>
<dbReference type="RefSeq" id="WP_083624964.1">
    <property type="nucleotide sequence ID" value="NZ_LR734878.1"/>
</dbReference>
<dbReference type="Gene3D" id="3.40.50.2000">
    <property type="entry name" value="Glycogen Phosphorylase B"/>
    <property type="match status" value="1"/>
</dbReference>
<proteinExistence type="predicted"/>
<dbReference type="SUPFAM" id="SSF53756">
    <property type="entry name" value="UDP-Glycosyltransferase/glycogen phosphorylase"/>
    <property type="match status" value="1"/>
</dbReference>
<comment type="caution">
    <text evidence="3">The sequence shown here is derived from an EMBL/GenBank/DDBJ whole genome shotgun (WGS) entry which is preliminary data.</text>
</comment>
<feature type="coiled-coil region" evidence="1">
    <location>
        <begin position="402"/>
        <end position="429"/>
    </location>
</feature>
<evidence type="ECO:0000259" key="2">
    <source>
        <dbReference type="Pfam" id="PF00534"/>
    </source>
</evidence>
<dbReference type="EMBL" id="CZCU02000153">
    <property type="protein sequence ID" value="VXD22727.1"/>
    <property type="molecule type" value="Genomic_DNA"/>
</dbReference>
<dbReference type="PANTHER" id="PTHR46656">
    <property type="entry name" value="PUTATIVE-RELATED"/>
    <property type="match status" value="1"/>
</dbReference>
<reference evidence="3" key="1">
    <citation type="submission" date="2019-10" db="EMBL/GenBank/DDBJ databases">
        <authorList>
            <consortium name="Genoscope - CEA"/>
            <person name="William W."/>
        </authorList>
    </citation>
    <scope>NUCLEOTIDE SEQUENCE [LARGE SCALE GENOMIC DNA]</scope>
    <source>
        <strain evidence="3">BBR_PRJEB10992</strain>
    </source>
</reference>
<feature type="domain" description="Glycosyl transferase family 1" evidence="2">
    <location>
        <begin position="158"/>
        <end position="293"/>
    </location>
</feature>
<evidence type="ECO:0000313" key="3">
    <source>
        <dbReference type="EMBL" id="VXD22727.1"/>
    </source>
</evidence>
<sequence>MVNSSLGINIAGHVKGDFGLGVGVRGNIRAIEAAGIPYVINNLLLNFKPPETDTTYTNFSEDNPYPINLVQTNPNMMGQSINKDGSPVLTEKYFQGRYNIALWLFELPQIPPEWDFAFDWFDEIWVMSNFCGEIFAPSSPIPVFKVMPSLNLPKPSLNRESLGWPKNKFIFLFMFDFTSCYERKNPIATIKAFKQAFGQSNEDVLLVIKYRSPQYYPHLRDQMVAEAADCPSIRFIDGNLKRDETNALVYNCDCYVSLHRAEGFGLTMAEAMFYGKPVIATSYSSNVDFMNVNNSFLVKYKLVTTTEVHLPYPTGSIWADPDIDHAASLMRYVFDNYQVAKEVGARASRDIKYLLSPQTVGCQIRSRLEYIMKRMNQTPQSSRLHKLITEKEGLISQAKAWRQTAQETIAELERSHRQLQQAQSELRHR</sequence>
<dbReference type="InterPro" id="IPR001296">
    <property type="entry name" value="Glyco_trans_1"/>
</dbReference>
<protein>
    <submittedName>
        <fullName evidence="3">Glycosyl transferase family 2</fullName>
    </submittedName>
</protein>
<name>A0A7Z9BU36_9CYAN</name>